<evidence type="ECO:0000256" key="3">
    <source>
        <dbReference type="ARBA" id="ARBA00022603"/>
    </source>
</evidence>
<sequence length="357" mass="41710">MIHVQEQVKRAERQFQSLPQHHQDLLPHVLSNLARIGQCADHNQEVLQAIVHHSLHMFENMEYGERDLRKIRPSSTFDMDKLKSTIKQFVRDWSESGQAERDSCYKPIIQEIQRLFPSDQYDVSKVSVLVPGAGLGRLAWEIARLGYMCQGNEWSFFMLFSSNFVLNRCEKVNALTLYPWIHQFSNNKRSSDQTRPIRFPDVNPQSLSLNADFSMVAGDFVEVYNDIHFYIYKKHNIIDSNFSMWMYNKICSLVTSLGPLLYHFENMANELSVELSYEDIRTAMVRFGFHIEVEKESMQTTYTENDRSMLRYVYDCAYFVVRKPAELQYFNGQNEDQLQNSPPAAKSPRREGPDSPT</sequence>
<evidence type="ECO:0000256" key="2">
    <source>
        <dbReference type="ARBA" id="ARBA00012003"/>
    </source>
</evidence>
<dbReference type="AlphaFoldDB" id="A0A3Q4HH96"/>
<keyword evidence="3" id="KW-0489">Methyltransferase</keyword>
<evidence type="ECO:0000313" key="7">
    <source>
        <dbReference type="Ensembl" id="ENSNBRP00000022745.1"/>
    </source>
</evidence>
<dbReference type="PANTHER" id="PTHR12303:SF6">
    <property type="entry name" value="CARNOSINE N-METHYLTRANSFERASE"/>
    <property type="match status" value="1"/>
</dbReference>
<comment type="similarity">
    <text evidence="1">Belongs to the carnosine N-methyltransferase family.</text>
</comment>
<dbReference type="Bgee" id="ENSNBRG00000017415">
    <property type="expression patterns" value="Expressed in blood and 4 other cell types or tissues"/>
</dbReference>
<keyword evidence="4" id="KW-0808">Transferase</keyword>
<evidence type="ECO:0000313" key="8">
    <source>
        <dbReference type="Proteomes" id="UP000261580"/>
    </source>
</evidence>
<dbReference type="Pfam" id="PF07942">
    <property type="entry name" value="CARME"/>
    <property type="match status" value="1"/>
</dbReference>
<evidence type="ECO:0000256" key="1">
    <source>
        <dbReference type="ARBA" id="ARBA00010086"/>
    </source>
</evidence>
<feature type="compositionally biased region" description="Polar residues" evidence="6">
    <location>
        <begin position="333"/>
        <end position="342"/>
    </location>
</feature>
<dbReference type="SMART" id="SM01296">
    <property type="entry name" value="N2227"/>
    <property type="match status" value="1"/>
</dbReference>
<dbReference type="GO" id="GO:0005829">
    <property type="term" value="C:cytosol"/>
    <property type="evidence" value="ECO:0007669"/>
    <property type="project" value="TreeGrafter"/>
</dbReference>
<dbReference type="GO" id="GO:0005634">
    <property type="term" value="C:nucleus"/>
    <property type="evidence" value="ECO:0007669"/>
    <property type="project" value="TreeGrafter"/>
</dbReference>
<evidence type="ECO:0000256" key="6">
    <source>
        <dbReference type="SAM" id="MobiDB-lite"/>
    </source>
</evidence>
<name>A0A3Q4HH96_NEOBR</name>
<organism evidence="7 8">
    <name type="scientific">Neolamprologus brichardi</name>
    <name type="common">Fairy cichlid</name>
    <name type="synonym">Lamprologus brichardi</name>
    <dbReference type="NCBI Taxonomy" id="32507"/>
    <lineage>
        <taxon>Eukaryota</taxon>
        <taxon>Metazoa</taxon>
        <taxon>Chordata</taxon>
        <taxon>Craniata</taxon>
        <taxon>Vertebrata</taxon>
        <taxon>Euteleostomi</taxon>
        <taxon>Actinopterygii</taxon>
        <taxon>Neopterygii</taxon>
        <taxon>Teleostei</taxon>
        <taxon>Neoteleostei</taxon>
        <taxon>Acanthomorphata</taxon>
        <taxon>Ovalentaria</taxon>
        <taxon>Cichlomorphae</taxon>
        <taxon>Cichliformes</taxon>
        <taxon>Cichlidae</taxon>
        <taxon>African cichlids</taxon>
        <taxon>Pseudocrenilabrinae</taxon>
        <taxon>Lamprologini</taxon>
        <taxon>Neolamprologus</taxon>
    </lineage>
</organism>
<dbReference type="OMA" id="GSMSMCA"/>
<feature type="compositionally biased region" description="Basic and acidic residues" evidence="6">
    <location>
        <begin position="348"/>
        <end position="357"/>
    </location>
</feature>
<dbReference type="Ensembl" id="ENSNBRT00000023341.1">
    <property type="protein sequence ID" value="ENSNBRP00000022745.1"/>
    <property type="gene ID" value="ENSNBRG00000017415.1"/>
</dbReference>
<dbReference type="STRING" id="32507.ENSNBRP00000022745"/>
<keyword evidence="5" id="KW-0949">S-adenosyl-L-methionine</keyword>
<dbReference type="Proteomes" id="UP000261580">
    <property type="component" value="Unassembled WGS sequence"/>
</dbReference>
<dbReference type="SUPFAM" id="SSF53335">
    <property type="entry name" value="S-adenosyl-L-methionine-dependent methyltransferases"/>
    <property type="match status" value="1"/>
</dbReference>
<dbReference type="PANTHER" id="PTHR12303">
    <property type="entry name" value="CARNOSINE N-METHYLTRANSFERASE"/>
    <property type="match status" value="1"/>
</dbReference>
<accession>A0A3Q4HH96</accession>
<dbReference type="InterPro" id="IPR012901">
    <property type="entry name" value="CARME"/>
</dbReference>
<dbReference type="EC" id="2.1.1.22" evidence="2"/>
<dbReference type="InterPro" id="IPR029063">
    <property type="entry name" value="SAM-dependent_MTases_sf"/>
</dbReference>
<protein>
    <recommendedName>
        <fullName evidence="2">carnosine N-methyltransferase</fullName>
        <ecNumber evidence="2">2.1.1.22</ecNumber>
    </recommendedName>
</protein>
<feature type="region of interest" description="Disordered" evidence="6">
    <location>
        <begin position="333"/>
        <end position="357"/>
    </location>
</feature>
<dbReference type="GO" id="GO:0030735">
    <property type="term" value="F:carnosine N-methyltransferase activity"/>
    <property type="evidence" value="ECO:0007669"/>
    <property type="project" value="UniProtKB-EC"/>
</dbReference>
<proteinExistence type="inferred from homology"/>
<reference evidence="7" key="2">
    <citation type="submission" date="2025-09" db="UniProtKB">
        <authorList>
            <consortium name="Ensembl"/>
        </authorList>
    </citation>
    <scope>IDENTIFICATION</scope>
</reference>
<reference evidence="7" key="1">
    <citation type="submission" date="2025-08" db="UniProtKB">
        <authorList>
            <consortium name="Ensembl"/>
        </authorList>
    </citation>
    <scope>IDENTIFICATION</scope>
</reference>
<dbReference type="GO" id="GO:0032259">
    <property type="term" value="P:methylation"/>
    <property type="evidence" value="ECO:0007669"/>
    <property type="project" value="UniProtKB-KW"/>
</dbReference>
<keyword evidence="8" id="KW-1185">Reference proteome</keyword>
<evidence type="ECO:0000256" key="4">
    <source>
        <dbReference type="ARBA" id="ARBA00022679"/>
    </source>
</evidence>
<dbReference type="GO" id="GO:0035498">
    <property type="term" value="P:carnosine metabolic process"/>
    <property type="evidence" value="ECO:0007669"/>
    <property type="project" value="TreeGrafter"/>
</dbReference>
<evidence type="ECO:0000256" key="5">
    <source>
        <dbReference type="ARBA" id="ARBA00022691"/>
    </source>
</evidence>
<dbReference type="GeneTree" id="ENSGT00390000005323"/>